<keyword evidence="3" id="KW-1185">Reference proteome</keyword>
<dbReference type="AlphaFoldDB" id="A0AAU9IS25"/>
<evidence type="ECO:0000313" key="3">
    <source>
        <dbReference type="Proteomes" id="UP001162131"/>
    </source>
</evidence>
<name>A0AAU9IS25_9CILI</name>
<proteinExistence type="predicted"/>
<evidence type="ECO:0000313" key="2">
    <source>
        <dbReference type="EMBL" id="CAG9318396.1"/>
    </source>
</evidence>
<organism evidence="2 3">
    <name type="scientific">Blepharisma stoltei</name>
    <dbReference type="NCBI Taxonomy" id="1481888"/>
    <lineage>
        <taxon>Eukaryota</taxon>
        <taxon>Sar</taxon>
        <taxon>Alveolata</taxon>
        <taxon>Ciliophora</taxon>
        <taxon>Postciliodesmatophora</taxon>
        <taxon>Heterotrichea</taxon>
        <taxon>Heterotrichida</taxon>
        <taxon>Blepharismidae</taxon>
        <taxon>Blepharisma</taxon>
    </lineage>
</organism>
<protein>
    <submittedName>
        <fullName evidence="2">Uncharacterized protein</fullName>
    </submittedName>
</protein>
<evidence type="ECO:0000256" key="1">
    <source>
        <dbReference type="SAM" id="MobiDB-lite"/>
    </source>
</evidence>
<gene>
    <name evidence="2" type="ORF">BSTOLATCC_MIC20870</name>
</gene>
<accession>A0AAU9IS25</accession>
<feature type="region of interest" description="Disordered" evidence="1">
    <location>
        <begin position="1"/>
        <end position="24"/>
    </location>
</feature>
<comment type="caution">
    <text evidence="2">The sequence shown here is derived from an EMBL/GenBank/DDBJ whole genome shotgun (WGS) entry which is preliminary data.</text>
</comment>
<dbReference type="Proteomes" id="UP001162131">
    <property type="component" value="Unassembled WGS sequence"/>
</dbReference>
<dbReference type="EMBL" id="CAJZBQ010000020">
    <property type="protein sequence ID" value="CAG9318396.1"/>
    <property type="molecule type" value="Genomic_DNA"/>
</dbReference>
<reference evidence="2" key="1">
    <citation type="submission" date="2021-09" db="EMBL/GenBank/DDBJ databases">
        <authorList>
            <consortium name="AG Swart"/>
            <person name="Singh M."/>
            <person name="Singh A."/>
            <person name="Seah K."/>
            <person name="Emmerich C."/>
        </authorList>
    </citation>
    <scope>NUCLEOTIDE SEQUENCE</scope>
    <source>
        <strain evidence="2">ATCC30299</strain>
    </source>
</reference>
<sequence>MDAAQRPTPIHIQEAEDKLSPRSEYNTFDFEQSTTAVDFKHSSSPTYSPSMNEVKEEAEMSSLREQVHEIKSMLEGQERILNNFKTRIQEAKEDNLKISTYLSSVDISNLSLSDSHAKSFYMMRSIDYKAMDHPNLSLIHKNDDRSFVSSLMGLDSEIQSIPDSEIPDESSYFSTESYSASNQKKSFKNRGFVRSHVLYLHL</sequence>